<dbReference type="InterPro" id="IPR000261">
    <property type="entry name" value="EH_dom"/>
</dbReference>
<dbReference type="PANTHER" id="PTHR11216:SF170">
    <property type="entry name" value="DYNAMIN ASSOCIATED PROTEIN 160, ISOFORM D"/>
    <property type="match status" value="1"/>
</dbReference>
<dbReference type="GO" id="GO:0005886">
    <property type="term" value="C:plasma membrane"/>
    <property type="evidence" value="ECO:0007669"/>
    <property type="project" value="TreeGrafter"/>
</dbReference>
<dbReference type="AlphaFoldDB" id="A0A9P5MJZ3"/>
<protein>
    <submittedName>
        <fullName evidence="4">Uncharacterized protein</fullName>
    </submittedName>
</protein>
<dbReference type="CDD" id="cd00052">
    <property type="entry name" value="EH"/>
    <property type="match status" value="1"/>
</dbReference>
<organism evidence="4 5">
    <name type="scientific">Russula ochroleuca</name>
    <dbReference type="NCBI Taxonomy" id="152965"/>
    <lineage>
        <taxon>Eukaryota</taxon>
        <taxon>Fungi</taxon>
        <taxon>Dikarya</taxon>
        <taxon>Basidiomycota</taxon>
        <taxon>Agaricomycotina</taxon>
        <taxon>Agaricomycetes</taxon>
        <taxon>Russulales</taxon>
        <taxon>Russulaceae</taxon>
        <taxon>Russula</taxon>
    </lineage>
</organism>
<evidence type="ECO:0000313" key="4">
    <source>
        <dbReference type="EMBL" id="KAF8461190.1"/>
    </source>
</evidence>
<dbReference type="Proteomes" id="UP000759537">
    <property type="component" value="Unassembled WGS sequence"/>
</dbReference>
<reference evidence="4" key="1">
    <citation type="submission" date="2019-10" db="EMBL/GenBank/DDBJ databases">
        <authorList>
            <consortium name="DOE Joint Genome Institute"/>
            <person name="Kuo A."/>
            <person name="Miyauchi S."/>
            <person name="Kiss E."/>
            <person name="Drula E."/>
            <person name="Kohler A."/>
            <person name="Sanchez-Garcia M."/>
            <person name="Andreopoulos B."/>
            <person name="Barry K.W."/>
            <person name="Bonito G."/>
            <person name="Buee M."/>
            <person name="Carver A."/>
            <person name="Chen C."/>
            <person name="Cichocki N."/>
            <person name="Clum A."/>
            <person name="Culley D."/>
            <person name="Crous P.W."/>
            <person name="Fauchery L."/>
            <person name="Girlanda M."/>
            <person name="Hayes R."/>
            <person name="Keri Z."/>
            <person name="LaButti K."/>
            <person name="Lipzen A."/>
            <person name="Lombard V."/>
            <person name="Magnuson J."/>
            <person name="Maillard F."/>
            <person name="Morin E."/>
            <person name="Murat C."/>
            <person name="Nolan M."/>
            <person name="Ohm R."/>
            <person name="Pangilinan J."/>
            <person name="Pereira M."/>
            <person name="Perotto S."/>
            <person name="Peter M."/>
            <person name="Riley R."/>
            <person name="Sitrit Y."/>
            <person name="Stielow B."/>
            <person name="Szollosi G."/>
            <person name="Zifcakova L."/>
            <person name="Stursova M."/>
            <person name="Spatafora J.W."/>
            <person name="Tedersoo L."/>
            <person name="Vaario L.-M."/>
            <person name="Yamada A."/>
            <person name="Yan M."/>
            <person name="Wang P."/>
            <person name="Xu J."/>
            <person name="Bruns T."/>
            <person name="Baldrian P."/>
            <person name="Vilgalys R."/>
            <person name="Henrissat B."/>
            <person name="Grigoriev I.V."/>
            <person name="Hibbett D."/>
            <person name="Nagy L.G."/>
            <person name="Martin F.M."/>
        </authorList>
    </citation>
    <scope>NUCLEOTIDE SEQUENCE</scope>
    <source>
        <strain evidence="4">Prilba</strain>
    </source>
</reference>
<feature type="region of interest" description="Disordered" evidence="1">
    <location>
        <begin position="60"/>
        <end position="87"/>
    </location>
</feature>
<evidence type="ECO:0000259" key="3">
    <source>
        <dbReference type="PROSITE" id="PS50222"/>
    </source>
</evidence>
<name>A0A9P5MJZ3_9AGAM</name>
<dbReference type="PROSITE" id="PS50031">
    <property type="entry name" value="EH"/>
    <property type="match status" value="1"/>
</dbReference>
<dbReference type="PANTHER" id="PTHR11216">
    <property type="entry name" value="EH DOMAIN"/>
    <property type="match status" value="1"/>
</dbReference>
<dbReference type="SMART" id="SM00027">
    <property type="entry name" value="EH"/>
    <property type="match status" value="1"/>
</dbReference>
<dbReference type="Pfam" id="PF12763">
    <property type="entry name" value="EH"/>
    <property type="match status" value="1"/>
</dbReference>
<feature type="domain" description="EF-hand" evidence="3">
    <location>
        <begin position="181"/>
        <end position="216"/>
    </location>
</feature>
<feature type="compositionally biased region" description="Low complexity" evidence="1">
    <location>
        <begin position="64"/>
        <end position="84"/>
    </location>
</feature>
<dbReference type="InterPro" id="IPR011992">
    <property type="entry name" value="EF-hand-dom_pair"/>
</dbReference>
<gene>
    <name evidence="4" type="ORF">DFH94DRAFT_96254</name>
</gene>
<reference evidence="4" key="2">
    <citation type="journal article" date="2020" name="Nat. Commun.">
        <title>Large-scale genome sequencing of mycorrhizal fungi provides insights into the early evolution of symbiotic traits.</title>
        <authorList>
            <person name="Miyauchi S."/>
            <person name="Kiss E."/>
            <person name="Kuo A."/>
            <person name="Drula E."/>
            <person name="Kohler A."/>
            <person name="Sanchez-Garcia M."/>
            <person name="Morin E."/>
            <person name="Andreopoulos B."/>
            <person name="Barry K.W."/>
            <person name="Bonito G."/>
            <person name="Buee M."/>
            <person name="Carver A."/>
            <person name="Chen C."/>
            <person name="Cichocki N."/>
            <person name="Clum A."/>
            <person name="Culley D."/>
            <person name="Crous P.W."/>
            <person name="Fauchery L."/>
            <person name="Girlanda M."/>
            <person name="Hayes R.D."/>
            <person name="Keri Z."/>
            <person name="LaButti K."/>
            <person name="Lipzen A."/>
            <person name="Lombard V."/>
            <person name="Magnuson J."/>
            <person name="Maillard F."/>
            <person name="Murat C."/>
            <person name="Nolan M."/>
            <person name="Ohm R.A."/>
            <person name="Pangilinan J."/>
            <person name="Pereira M.F."/>
            <person name="Perotto S."/>
            <person name="Peter M."/>
            <person name="Pfister S."/>
            <person name="Riley R."/>
            <person name="Sitrit Y."/>
            <person name="Stielow J.B."/>
            <person name="Szollosi G."/>
            <person name="Zifcakova L."/>
            <person name="Stursova M."/>
            <person name="Spatafora J.W."/>
            <person name="Tedersoo L."/>
            <person name="Vaario L.M."/>
            <person name="Yamada A."/>
            <person name="Yan M."/>
            <person name="Wang P."/>
            <person name="Xu J."/>
            <person name="Bruns T."/>
            <person name="Baldrian P."/>
            <person name="Vilgalys R."/>
            <person name="Dunand C."/>
            <person name="Henrissat B."/>
            <person name="Grigoriev I.V."/>
            <person name="Hibbett D."/>
            <person name="Nagy L.G."/>
            <person name="Martin F.M."/>
        </authorList>
    </citation>
    <scope>NUCLEOTIDE SEQUENCE</scope>
    <source>
        <strain evidence="4">Prilba</strain>
    </source>
</reference>
<dbReference type="InterPro" id="IPR002048">
    <property type="entry name" value="EF_hand_dom"/>
</dbReference>
<dbReference type="Gene3D" id="1.10.238.10">
    <property type="entry name" value="EF-hand"/>
    <property type="match status" value="1"/>
</dbReference>
<dbReference type="PROSITE" id="PS50222">
    <property type="entry name" value="EF_HAND_2"/>
    <property type="match status" value="1"/>
</dbReference>
<keyword evidence="5" id="KW-1185">Reference proteome</keyword>
<dbReference type="GO" id="GO:0016197">
    <property type="term" value="P:endosomal transport"/>
    <property type="evidence" value="ECO:0007669"/>
    <property type="project" value="TreeGrafter"/>
</dbReference>
<feature type="region of interest" description="Disordered" evidence="1">
    <location>
        <begin position="135"/>
        <end position="156"/>
    </location>
</feature>
<evidence type="ECO:0000313" key="5">
    <source>
        <dbReference type="Proteomes" id="UP000759537"/>
    </source>
</evidence>
<accession>A0A9P5MJZ3</accession>
<proteinExistence type="predicted"/>
<dbReference type="GO" id="GO:0005509">
    <property type="term" value="F:calcium ion binding"/>
    <property type="evidence" value="ECO:0007669"/>
    <property type="project" value="InterPro"/>
</dbReference>
<feature type="domain" description="EH" evidence="2">
    <location>
        <begin position="148"/>
        <end position="224"/>
    </location>
</feature>
<dbReference type="OrthoDB" id="524326at2759"/>
<dbReference type="EMBL" id="WHVB01000136">
    <property type="protein sequence ID" value="KAF8461190.1"/>
    <property type="molecule type" value="Genomic_DNA"/>
</dbReference>
<evidence type="ECO:0000256" key="1">
    <source>
        <dbReference type="SAM" id="MobiDB-lite"/>
    </source>
</evidence>
<sequence length="224" mass="23885">MEFVGYLRIVDRWMLPTLSLPCISFQASMSGQLPLSRLPSLLACMKRPLVKTLPGSAVASHTTGNSGSFSPGFPGSFPQNSGSGMVQAQLTGKPLQPQYSGRPLQPQFTGQVAQNQTGSASGLAPVPAPFPAVSVPHSQPAWDVTPTEKATSDKHFDGLDKQKRGYIEGEVAVPFMLQSKLPGDVLASIWDLADLNNDGRITRDGFAVAFHLIQGKLTGKEIPT</sequence>
<evidence type="ECO:0000259" key="2">
    <source>
        <dbReference type="PROSITE" id="PS50031"/>
    </source>
</evidence>
<feature type="non-terminal residue" evidence="4">
    <location>
        <position position="224"/>
    </location>
</feature>
<comment type="caution">
    <text evidence="4">The sequence shown here is derived from an EMBL/GenBank/DDBJ whole genome shotgun (WGS) entry which is preliminary data.</text>
</comment>
<dbReference type="GO" id="GO:0005737">
    <property type="term" value="C:cytoplasm"/>
    <property type="evidence" value="ECO:0007669"/>
    <property type="project" value="TreeGrafter"/>
</dbReference>
<dbReference type="GO" id="GO:0006897">
    <property type="term" value="P:endocytosis"/>
    <property type="evidence" value="ECO:0007669"/>
    <property type="project" value="TreeGrafter"/>
</dbReference>
<dbReference type="SUPFAM" id="SSF47473">
    <property type="entry name" value="EF-hand"/>
    <property type="match status" value="1"/>
</dbReference>